<organism evidence="1 2">
    <name type="scientific">Periplaneta americana</name>
    <name type="common">American cockroach</name>
    <name type="synonym">Blatta americana</name>
    <dbReference type="NCBI Taxonomy" id="6978"/>
    <lineage>
        <taxon>Eukaryota</taxon>
        <taxon>Metazoa</taxon>
        <taxon>Ecdysozoa</taxon>
        <taxon>Arthropoda</taxon>
        <taxon>Hexapoda</taxon>
        <taxon>Insecta</taxon>
        <taxon>Pterygota</taxon>
        <taxon>Neoptera</taxon>
        <taxon>Polyneoptera</taxon>
        <taxon>Dictyoptera</taxon>
        <taxon>Blattodea</taxon>
        <taxon>Blattoidea</taxon>
        <taxon>Blattidae</taxon>
        <taxon>Blattinae</taxon>
        <taxon>Periplaneta</taxon>
    </lineage>
</organism>
<keyword evidence="2" id="KW-1185">Reference proteome</keyword>
<proteinExistence type="predicted"/>
<accession>A0ABQ8T2P6</accession>
<evidence type="ECO:0000313" key="1">
    <source>
        <dbReference type="EMBL" id="KAJ4440212.1"/>
    </source>
</evidence>
<protein>
    <submittedName>
        <fullName evidence="1">Uncharacterized protein</fullName>
    </submittedName>
</protein>
<dbReference type="Proteomes" id="UP001148838">
    <property type="component" value="Unassembled WGS sequence"/>
</dbReference>
<sequence>MFPSSVSPRQGAEVLLQCQFELSRVTRLGPSRLRRLTADLELRSGVDSIPTWADYPIGFFSEVFPNRKANASECYLTLTVFLLLTAHVQHHYYCRHIHHQFRHHLLSYKCGRHQHHQLSPSPPKPSHRTARDKMVLSETECPMQYDAVLRHVIRMDEKRIADSKRSFTQQIRGKRIVGKPRKRWEDKVRKGAVNILGIRAWKTKARDRQYWKRHIEEAKAQIGL</sequence>
<evidence type="ECO:0000313" key="2">
    <source>
        <dbReference type="Proteomes" id="UP001148838"/>
    </source>
</evidence>
<name>A0ABQ8T2P6_PERAM</name>
<gene>
    <name evidence="1" type="ORF">ANN_08351</name>
</gene>
<dbReference type="EMBL" id="JAJSOF020000017">
    <property type="protein sequence ID" value="KAJ4440212.1"/>
    <property type="molecule type" value="Genomic_DNA"/>
</dbReference>
<comment type="caution">
    <text evidence="1">The sequence shown here is derived from an EMBL/GenBank/DDBJ whole genome shotgun (WGS) entry which is preliminary data.</text>
</comment>
<reference evidence="1 2" key="1">
    <citation type="journal article" date="2022" name="Allergy">
        <title>Genome assembly and annotation of Periplaneta americana reveal a comprehensive cockroach allergen profile.</title>
        <authorList>
            <person name="Wang L."/>
            <person name="Xiong Q."/>
            <person name="Saelim N."/>
            <person name="Wang L."/>
            <person name="Nong W."/>
            <person name="Wan A.T."/>
            <person name="Shi M."/>
            <person name="Liu X."/>
            <person name="Cao Q."/>
            <person name="Hui J.H.L."/>
            <person name="Sookrung N."/>
            <person name="Leung T.F."/>
            <person name="Tungtrongchitr A."/>
            <person name="Tsui S.K.W."/>
        </authorList>
    </citation>
    <scope>NUCLEOTIDE SEQUENCE [LARGE SCALE GENOMIC DNA]</scope>
    <source>
        <strain evidence="1">PWHHKU_190912</strain>
    </source>
</reference>